<evidence type="ECO:0000313" key="1">
    <source>
        <dbReference type="EMBL" id="QLF85230.1"/>
    </source>
</evidence>
<dbReference type="EMBL" id="MT497017">
    <property type="protein sequence ID" value="QLF85230.1"/>
    <property type="molecule type" value="Genomic_DNA"/>
</dbReference>
<sequence length="64" mass="7777">MKQTYYLVESDNAPQPDKSFSLKEVKKLLEYTEQLNFEYEVYLCVWDNLEDEFDLKLNVTEQFN</sequence>
<accession>A0A7D5G5Q4</accession>
<reference evidence="1 2" key="1">
    <citation type="submission" date="2020-05" db="EMBL/GenBank/DDBJ databases">
        <title>Genomics and ecology of novel Flavobacterium phages from the Baltic Sea.</title>
        <authorList>
            <person name="Hoetzinger M."/>
            <person name="Nilsson E."/>
            <person name="Holmfeldt K."/>
        </authorList>
    </citation>
    <scope>NUCLEOTIDE SEQUENCE [LARGE SCALE GENOMIC DNA]</scope>
</reference>
<dbReference type="Proteomes" id="UP000510645">
    <property type="component" value="Segment"/>
</dbReference>
<keyword evidence="2" id="KW-1185">Reference proteome</keyword>
<evidence type="ECO:0000313" key="2">
    <source>
        <dbReference type="Proteomes" id="UP000510645"/>
    </source>
</evidence>
<organism evidence="1 2">
    <name type="scientific">Flavobacterium phage vB_FspP_elemoA_7-9A</name>
    <dbReference type="NCBI Taxonomy" id="2743781"/>
    <lineage>
        <taxon>Viruses</taxon>
        <taxon>Duplodnaviria</taxon>
        <taxon>Heunggongvirae</taxon>
        <taxon>Uroviricota</taxon>
        <taxon>Caudoviricetes</taxon>
        <taxon>Elemovirus</taxon>
        <taxon>Elemovirus elemoA</taxon>
    </lineage>
</organism>
<gene>
    <name evidence="1" type="ORF">elemo79Aphanotate_36</name>
</gene>
<proteinExistence type="predicted"/>
<name>A0A7D5G5Q4_9CAUD</name>
<protein>
    <submittedName>
        <fullName evidence="1">Uncharacterized protein</fullName>
    </submittedName>
</protein>